<dbReference type="Proteomes" id="UP000821845">
    <property type="component" value="Chromosome 5"/>
</dbReference>
<dbReference type="EMBL" id="CM023485">
    <property type="protein sequence ID" value="KAH6930593.1"/>
    <property type="molecule type" value="Genomic_DNA"/>
</dbReference>
<evidence type="ECO:0000313" key="2">
    <source>
        <dbReference type="Proteomes" id="UP000821845"/>
    </source>
</evidence>
<comment type="caution">
    <text evidence="1">The sequence shown here is derived from an EMBL/GenBank/DDBJ whole genome shotgun (WGS) entry which is preliminary data.</text>
</comment>
<keyword evidence="2" id="KW-1185">Reference proteome</keyword>
<sequence length="157" mass="16727">MGSESKHGVGKQLVSVNEAAAQICKHIPALLTRRDELFPLARQAVRDSGYPFSKGGVSGGPRRVGPEVLAGYRCGHFPVEGSSAAVAQLLQQQQGRSSAAGQQQQSRPSFKEYEGLPNVDLDRPFTLAELHAAVAKLTRNTSPGKDRMPPTAPPATQ</sequence>
<proteinExistence type="predicted"/>
<reference evidence="1" key="1">
    <citation type="submission" date="2020-05" db="EMBL/GenBank/DDBJ databases">
        <title>Large-scale comparative analyses of tick genomes elucidate their genetic diversity and vector capacities.</title>
        <authorList>
            <person name="Jia N."/>
            <person name="Wang J."/>
            <person name="Shi W."/>
            <person name="Du L."/>
            <person name="Sun Y."/>
            <person name="Zhan W."/>
            <person name="Jiang J."/>
            <person name="Wang Q."/>
            <person name="Zhang B."/>
            <person name="Ji P."/>
            <person name="Sakyi L.B."/>
            <person name="Cui X."/>
            <person name="Yuan T."/>
            <person name="Jiang B."/>
            <person name="Yang W."/>
            <person name="Lam T.T.-Y."/>
            <person name="Chang Q."/>
            <person name="Ding S."/>
            <person name="Wang X."/>
            <person name="Zhu J."/>
            <person name="Ruan X."/>
            <person name="Zhao L."/>
            <person name="Wei J."/>
            <person name="Que T."/>
            <person name="Du C."/>
            <person name="Cheng J."/>
            <person name="Dai P."/>
            <person name="Han X."/>
            <person name="Huang E."/>
            <person name="Gao Y."/>
            <person name="Liu J."/>
            <person name="Shao H."/>
            <person name="Ye R."/>
            <person name="Li L."/>
            <person name="Wei W."/>
            <person name="Wang X."/>
            <person name="Wang C."/>
            <person name="Yang T."/>
            <person name="Huo Q."/>
            <person name="Li W."/>
            <person name="Guo W."/>
            <person name="Chen H."/>
            <person name="Zhou L."/>
            <person name="Ni X."/>
            <person name="Tian J."/>
            <person name="Zhou Y."/>
            <person name="Sheng Y."/>
            <person name="Liu T."/>
            <person name="Pan Y."/>
            <person name="Xia L."/>
            <person name="Li J."/>
            <person name="Zhao F."/>
            <person name="Cao W."/>
        </authorList>
    </citation>
    <scope>NUCLEOTIDE SEQUENCE</scope>
    <source>
        <strain evidence="1">Hyas-2018</strain>
    </source>
</reference>
<protein>
    <submittedName>
        <fullName evidence="1">Uncharacterized protein</fullName>
    </submittedName>
</protein>
<evidence type="ECO:0000313" key="1">
    <source>
        <dbReference type="EMBL" id="KAH6930593.1"/>
    </source>
</evidence>
<accession>A0ACB7S764</accession>
<gene>
    <name evidence="1" type="ORF">HPB50_014930</name>
</gene>
<name>A0ACB7S764_HYAAI</name>
<organism evidence="1 2">
    <name type="scientific">Hyalomma asiaticum</name>
    <name type="common">Tick</name>
    <dbReference type="NCBI Taxonomy" id="266040"/>
    <lineage>
        <taxon>Eukaryota</taxon>
        <taxon>Metazoa</taxon>
        <taxon>Ecdysozoa</taxon>
        <taxon>Arthropoda</taxon>
        <taxon>Chelicerata</taxon>
        <taxon>Arachnida</taxon>
        <taxon>Acari</taxon>
        <taxon>Parasitiformes</taxon>
        <taxon>Ixodida</taxon>
        <taxon>Ixodoidea</taxon>
        <taxon>Ixodidae</taxon>
        <taxon>Hyalomminae</taxon>
        <taxon>Hyalomma</taxon>
    </lineage>
</organism>